<dbReference type="PROSITE" id="PS51371">
    <property type="entry name" value="CBS"/>
    <property type="match status" value="1"/>
</dbReference>
<dbReference type="PROSITE" id="PS50042">
    <property type="entry name" value="CNMP_BINDING_3"/>
    <property type="match status" value="1"/>
</dbReference>
<feature type="domain" description="CBS" evidence="4">
    <location>
        <begin position="237"/>
        <end position="300"/>
    </location>
</feature>
<dbReference type="Gene3D" id="3.10.580.10">
    <property type="entry name" value="CBS-domain"/>
    <property type="match status" value="1"/>
</dbReference>
<proteinExistence type="predicted"/>
<sequence length="638" mass="72171">MNSIAEQIADFLSDYAPFNYLAFEELSQIASDVKVVVLEKNQTLFQINDVLHDSFYVVSSGIINLSVISDSEETLLNKCAAGDIFGLRPFFAKNNYMMTAKSREETIVYAIPIASFRPFVANNPDVLNFLLESFAVNTRNPKDKENLIGKLISDNVFYSDQQSEMQYFQSLTYNLNPLKTTLYSSVQDVAQQMTASLTNNILICENDFPVGIVTDTDMRTKIATGRFPITVTVDKIMSSPVVTVLENVSLAEAQLLMLKNNVTHLCVTLDGTDKSLVKGIISEYDLIVAQANSPGVLVKEIKRSQTAKELKQIRDRVADLIQTSISKNVPLSHVFNITSEINLALLKRTVELSILDLGSPPARFAWLSIGSQGRKEQLLFTDQDSILIFEDVAAEKYRDVKDYFLKLGKKTTATLEKIGFSSCPNGHMGSNMQWCKSLTDWIKQYDNWMNTPGENSSDLSSIFFDYEIIFGEQKIEDAITDVIFKNVMKSTLFFDFLGNDALRNNSPLTFFKKFHVEEEGEHKDKFDIKIRALMPLIDGARLFCLSFEVKGINNTFQRFKQLSITDPKHAEIYLNCAEAFLTLSKFRTLEGLKNDNDGQYINLEELSKNDKEKLKNALAPMRDLEELIKSKFQLTQFS</sequence>
<feature type="domain" description="Cyclic nucleotide-binding" evidence="3">
    <location>
        <begin position="53"/>
        <end position="137"/>
    </location>
</feature>
<keyword evidence="1 2" id="KW-0129">CBS domain</keyword>
<comment type="caution">
    <text evidence="5">The sequence shown here is derived from an EMBL/GenBank/DDBJ whole genome shotgun (WGS) entry which is preliminary data.</text>
</comment>
<dbReference type="CDD" id="cd05401">
    <property type="entry name" value="NT_GlnE_GlnD_like"/>
    <property type="match status" value="1"/>
</dbReference>
<gene>
    <name evidence="5" type="ORF">IQ05_01161</name>
</gene>
<dbReference type="InterPro" id="IPR005105">
    <property type="entry name" value="GlnD_Uridyltrans_N"/>
</dbReference>
<dbReference type="Gene3D" id="2.60.120.10">
    <property type="entry name" value="Jelly Rolls"/>
    <property type="match status" value="1"/>
</dbReference>
<dbReference type="Pfam" id="PF00027">
    <property type="entry name" value="cNMP_binding"/>
    <property type="match status" value="1"/>
</dbReference>
<dbReference type="EMBL" id="VLKO01000004">
    <property type="protein sequence ID" value="TWI00510.1"/>
    <property type="molecule type" value="Genomic_DNA"/>
</dbReference>
<dbReference type="InterPro" id="IPR046342">
    <property type="entry name" value="CBS_dom_sf"/>
</dbReference>
<evidence type="ECO:0000259" key="4">
    <source>
        <dbReference type="PROSITE" id="PS51371"/>
    </source>
</evidence>
<dbReference type="InterPro" id="IPR014710">
    <property type="entry name" value="RmlC-like_jellyroll"/>
</dbReference>
<dbReference type="InterPro" id="IPR000595">
    <property type="entry name" value="cNMP-bd_dom"/>
</dbReference>
<dbReference type="CDD" id="cd00038">
    <property type="entry name" value="CAP_ED"/>
    <property type="match status" value="1"/>
</dbReference>
<dbReference type="PANTHER" id="PTHR43080:SF29">
    <property type="entry name" value="OS02G0818000 PROTEIN"/>
    <property type="match status" value="1"/>
</dbReference>
<evidence type="ECO:0000259" key="3">
    <source>
        <dbReference type="PROSITE" id="PS50042"/>
    </source>
</evidence>
<dbReference type="PANTHER" id="PTHR43080">
    <property type="entry name" value="CBS DOMAIN-CONTAINING PROTEIN CBSX3, MITOCHONDRIAL"/>
    <property type="match status" value="1"/>
</dbReference>
<dbReference type="InterPro" id="IPR051257">
    <property type="entry name" value="Diverse_CBS-Domain"/>
</dbReference>
<dbReference type="InterPro" id="IPR018821">
    <property type="entry name" value="DUF294_put_nucleoTrafse_sb-bd"/>
</dbReference>
<evidence type="ECO:0000313" key="5">
    <source>
        <dbReference type="EMBL" id="TWI00510.1"/>
    </source>
</evidence>
<keyword evidence="6" id="KW-1185">Reference proteome</keyword>
<dbReference type="SUPFAM" id="SSF54631">
    <property type="entry name" value="CBS-domain pair"/>
    <property type="match status" value="1"/>
</dbReference>
<dbReference type="SUPFAM" id="SSF51206">
    <property type="entry name" value="cAMP-binding domain-like"/>
    <property type="match status" value="1"/>
</dbReference>
<dbReference type="Pfam" id="PF00571">
    <property type="entry name" value="CBS"/>
    <property type="match status" value="1"/>
</dbReference>
<evidence type="ECO:0000256" key="2">
    <source>
        <dbReference type="PROSITE-ProRule" id="PRU00703"/>
    </source>
</evidence>
<dbReference type="InterPro" id="IPR000644">
    <property type="entry name" value="CBS_dom"/>
</dbReference>
<dbReference type="SMART" id="SM00100">
    <property type="entry name" value="cNMP"/>
    <property type="match status" value="1"/>
</dbReference>
<dbReference type="Proteomes" id="UP000317519">
    <property type="component" value="Unassembled WGS sequence"/>
</dbReference>
<protein>
    <submittedName>
        <fullName evidence="5">CBS domain-containing protein</fullName>
    </submittedName>
</protein>
<evidence type="ECO:0000256" key="1">
    <source>
        <dbReference type="ARBA" id="ARBA00023122"/>
    </source>
</evidence>
<dbReference type="SMART" id="SM00116">
    <property type="entry name" value="CBS"/>
    <property type="match status" value="1"/>
</dbReference>
<reference evidence="5 6" key="1">
    <citation type="journal article" date="2015" name="Stand. Genomic Sci.">
        <title>Genomic Encyclopedia of Bacterial and Archaeal Type Strains, Phase III: the genomes of soil and plant-associated and newly described type strains.</title>
        <authorList>
            <person name="Whitman W.B."/>
            <person name="Woyke T."/>
            <person name="Klenk H.P."/>
            <person name="Zhou Y."/>
            <person name="Lilburn T.G."/>
            <person name="Beck B.J."/>
            <person name="De Vos P."/>
            <person name="Vandamme P."/>
            <person name="Eisen J.A."/>
            <person name="Garrity G."/>
            <person name="Hugenholtz P."/>
            <person name="Kyrpides N.C."/>
        </authorList>
    </citation>
    <scope>NUCLEOTIDE SEQUENCE [LARGE SCALE GENOMIC DNA]</scope>
    <source>
        <strain evidence="5 6">CGMCC 1.6847</strain>
    </source>
</reference>
<dbReference type="Pfam" id="PF03445">
    <property type="entry name" value="DUF294"/>
    <property type="match status" value="1"/>
</dbReference>
<accession>A0ABY3FKW1</accession>
<evidence type="ECO:0000313" key="6">
    <source>
        <dbReference type="Proteomes" id="UP000317519"/>
    </source>
</evidence>
<organism evidence="5 6">
    <name type="scientific">Flavobacterium tiangeerense</name>
    <dbReference type="NCBI Taxonomy" id="459471"/>
    <lineage>
        <taxon>Bacteria</taxon>
        <taxon>Pseudomonadati</taxon>
        <taxon>Bacteroidota</taxon>
        <taxon>Flavobacteriia</taxon>
        <taxon>Flavobacteriales</taxon>
        <taxon>Flavobacteriaceae</taxon>
        <taxon>Flavobacterium</taxon>
    </lineage>
</organism>
<name>A0ABY3FKW1_9FLAO</name>
<dbReference type="Pfam" id="PF10335">
    <property type="entry name" value="DUF294_C"/>
    <property type="match status" value="1"/>
</dbReference>
<dbReference type="InterPro" id="IPR018490">
    <property type="entry name" value="cNMP-bd_dom_sf"/>
</dbReference>
<dbReference type="RefSeq" id="WP_144890818.1">
    <property type="nucleotide sequence ID" value="NZ_VLKO01000004.1"/>
</dbReference>